<protein>
    <submittedName>
        <fullName evidence="1">Uncharacterized protein</fullName>
    </submittedName>
</protein>
<evidence type="ECO:0000313" key="1">
    <source>
        <dbReference type="EMBL" id="MQS17495.1"/>
    </source>
</evidence>
<gene>
    <name evidence="1" type="ORF">F7Q99_36250</name>
</gene>
<dbReference type="Proteomes" id="UP000450000">
    <property type="component" value="Unassembled WGS sequence"/>
</dbReference>
<accession>A0A6N7L2R8</accession>
<name>A0A6N7L2R8_9ACTN</name>
<keyword evidence="2" id="KW-1185">Reference proteome</keyword>
<reference evidence="1 2" key="1">
    <citation type="submission" date="2019-09" db="EMBL/GenBank/DDBJ databases">
        <title>Genome Sequences of Streptomyces kaniharaensis ATCC 21070.</title>
        <authorList>
            <person name="Zhu W."/>
            <person name="De Crecy-Lagard V."/>
            <person name="Richards N.G."/>
        </authorList>
    </citation>
    <scope>NUCLEOTIDE SEQUENCE [LARGE SCALE GENOMIC DNA]</scope>
    <source>
        <strain evidence="1 2">SF-557</strain>
    </source>
</reference>
<proteinExistence type="predicted"/>
<dbReference type="RefSeq" id="WP_153470524.1">
    <property type="nucleotide sequence ID" value="NZ_WBOF01000005.1"/>
</dbReference>
<dbReference type="AlphaFoldDB" id="A0A6N7L2R8"/>
<comment type="caution">
    <text evidence="1">The sequence shown here is derived from an EMBL/GenBank/DDBJ whole genome shotgun (WGS) entry which is preliminary data.</text>
</comment>
<dbReference type="OrthoDB" id="53191at2"/>
<sequence>MHDPDFAELVRAAIGAATPEAALATVLGLIKEDRALLLAELANRAAAASAHWSALLDIEFAAEYAERKGISVDAEEFLRSARSGLAADPRRPQEPATAGPVVVRWDGLVADPDPRDPLDETVICARSTAGLPVAILLGHEERTALATALRPAAEPS</sequence>
<evidence type="ECO:0000313" key="2">
    <source>
        <dbReference type="Proteomes" id="UP000450000"/>
    </source>
</evidence>
<dbReference type="EMBL" id="WBOF01000005">
    <property type="protein sequence ID" value="MQS17495.1"/>
    <property type="molecule type" value="Genomic_DNA"/>
</dbReference>
<organism evidence="1 2">
    <name type="scientific">Streptomyces kaniharaensis</name>
    <dbReference type="NCBI Taxonomy" id="212423"/>
    <lineage>
        <taxon>Bacteria</taxon>
        <taxon>Bacillati</taxon>
        <taxon>Actinomycetota</taxon>
        <taxon>Actinomycetes</taxon>
        <taxon>Kitasatosporales</taxon>
        <taxon>Streptomycetaceae</taxon>
        <taxon>Streptomyces</taxon>
    </lineage>
</organism>